<keyword evidence="5 8" id="KW-0067">ATP-binding</keyword>
<evidence type="ECO:0000256" key="2">
    <source>
        <dbReference type="ARBA" id="ARBA00005417"/>
    </source>
</evidence>
<dbReference type="SUPFAM" id="SSF52540">
    <property type="entry name" value="P-loop containing nucleoside triphosphate hydrolases"/>
    <property type="match status" value="1"/>
</dbReference>
<reference evidence="8 9" key="1">
    <citation type="submission" date="2016-11" db="EMBL/GenBank/DDBJ databases">
        <authorList>
            <person name="Jaros S."/>
            <person name="Januszkiewicz K."/>
            <person name="Wedrychowicz H."/>
        </authorList>
    </citation>
    <scope>NUCLEOTIDE SEQUENCE [LARGE SCALE GENOMIC DNA]</scope>
    <source>
        <strain evidence="8 9">GAS499</strain>
    </source>
</reference>
<dbReference type="InterPro" id="IPR027417">
    <property type="entry name" value="P-loop_NTPase"/>
</dbReference>
<dbReference type="InterPro" id="IPR003439">
    <property type="entry name" value="ABC_transporter-like_ATP-bd"/>
</dbReference>
<dbReference type="PROSITE" id="PS50893">
    <property type="entry name" value="ABC_TRANSPORTER_2"/>
    <property type="match status" value="1"/>
</dbReference>
<dbReference type="Pfam" id="PF00005">
    <property type="entry name" value="ABC_tran"/>
    <property type="match status" value="1"/>
</dbReference>
<evidence type="ECO:0000256" key="4">
    <source>
        <dbReference type="ARBA" id="ARBA00022741"/>
    </source>
</evidence>
<dbReference type="AlphaFoldDB" id="A0A1M6Q2Y9"/>
<dbReference type="PANTHER" id="PTHR43776:SF7">
    <property type="entry name" value="D,D-DIPEPTIDE TRANSPORT ATP-BINDING PROTEIN DDPF-RELATED"/>
    <property type="match status" value="1"/>
</dbReference>
<evidence type="ECO:0000259" key="7">
    <source>
        <dbReference type="PROSITE" id="PS50893"/>
    </source>
</evidence>
<dbReference type="GO" id="GO:0015833">
    <property type="term" value="P:peptide transport"/>
    <property type="evidence" value="ECO:0007669"/>
    <property type="project" value="InterPro"/>
</dbReference>
<evidence type="ECO:0000256" key="5">
    <source>
        <dbReference type="ARBA" id="ARBA00022840"/>
    </source>
</evidence>
<accession>A0A1M6Q2Y9</accession>
<gene>
    <name evidence="8" type="ORF">SAMN05444159_2538</name>
</gene>
<dbReference type="EMBL" id="LT670844">
    <property type="protein sequence ID" value="SHK14540.1"/>
    <property type="molecule type" value="Genomic_DNA"/>
</dbReference>
<evidence type="ECO:0000256" key="3">
    <source>
        <dbReference type="ARBA" id="ARBA00022448"/>
    </source>
</evidence>
<dbReference type="FunFam" id="3.40.50.300:FF:000016">
    <property type="entry name" value="Oligopeptide ABC transporter ATP-binding component"/>
    <property type="match status" value="1"/>
</dbReference>
<name>A0A1M6Q2Y9_9BRAD</name>
<dbReference type="NCBIfam" id="TIGR01727">
    <property type="entry name" value="oligo_HPY"/>
    <property type="match status" value="1"/>
</dbReference>
<protein>
    <submittedName>
        <fullName evidence="8">Peptide/nickel transport system ATP-binding protein</fullName>
    </submittedName>
</protein>
<dbReference type="PANTHER" id="PTHR43776">
    <property type="entry name" value="TRANSPORT ATP-BINDING PROTEIN"/>
    <property type="match status" value="1"/>
</dbReference>
<comment type="subcellular location">
    <subcellularLocation>
        <location evidence="1">Cell inner membrane</location>
        <topology evidence="1">Peripheral membrane protein</topology>
    </subcellularLocation>
</comment>
<dbReference type="GO" id="GO:0005524">
    <property type="term" value="F:ATP binding"/>
    <property type="evidence" value="ECO:0007669"/>
    <property type="project" value="UniProtKB-KW"/>
</dbReference>
<dbReference type="Gene3D" id="3.40.50.300">
    <property type="entry name" value="P-loop containing nucleotide triphosphate hydrolases"/>
    <property type="match status" value="1"/>
</dbReference>
<dbReference type="InterPro" id="IPR013563">
    <property type="entry name" value="Oligopep_ABC_C"/>
</dbReference>
<dbReference type="Proteomes" id="UP000189935">
    <property type="component" value="Chromosome I"/>
</dbReference>
<dbReference type="CDD" id="cd03257">
    <property type="entry name" value="ABC_NikE_OppD_transporters"/>
    <property type="match status" value="1"/>
</dbReference>
<comment type="function">
    <text evidence="6">Involved in beta-(1--&gt;2)glucan export. Transmembrane domains (TMD) form a pore in the inner membrane and the ATP-binding domain (NBD) is responsible for energy generation.</text>
</comment>
<comment type="similarity">
    <text evidence="2">Belongs to the ABC transporter superfamily.</text>
</comment>
<dbReference type="InterPro" id="IPR017871">
    <property type="entry name" value="ABC_transporter-like_CS"/>
</dbReference>
<feature type="domain" description="ABC transporter" evidence="7">
    <location>
        <begin position="9"/>
        <end position="257"/>
    </location>
</feature>
<dbReference type="GO" id="GO:0055085">
    <property type="term" value="P:transmembrane transport"/>
    <property type="evidence" value="ECO:0007669"/>
    <property type="project" value="UniProtKB-ARBA"/>
</dbReference>
<dbReference type="InterPro" id="IPR003593">
    <property type="entry name" value="AAA+_ATPase"/>
</dbReference>
<dbReference type="InterPro" id="IPR050319">
    <property type="entry name" value="ABC_transp_ATP-bind"/>
</dbReference>
<organism evidence="8 9">
    <name type="scientific">Bradyrhizobium lablabi</name>
    <dbReference type="NCBI Taxonomy" id="722472"/>
    <lineage>
        <taxon>Bacteria</taxon>
        <taxon>Pseudomonadati</taxon>
        <taxon>Pseudomonadota</taxon>
        <taxon>Alphaproteobacteria</taxon>
        <taxon>Hyphomicrobiales</taxon>
        <taxon>Nitrobacteraceae</taxon>
        <taxon>Bradyrhizobium</taxon>
    </lineage>
</organism>
<sequence>MPMADAPIVEARGLTKTFMVGHAGGVSPLHALDDVDFDVMAGETLGLVGESGSGKSTAGRILVGLIPATAGSVSLFGHCITGRDGSAALRAVRSRLQFVFQDPFAALNPRMRVGRSVAEPLEIAGKLSRRDRNDRVAELFELVGLPKGSTDRYPHEFSGGQRQRIVIARSLALNPDFIVCDEPVSALDVSMQAQIVNLLMDLQQRLGLTYLFIAHDLAVVRIISTRVAVLYAGSIVETAPKHDIYARPQHPYTKALLDAVPRPDPAFVRARAISGEVPSLLDPPPGCRFHPRCPLVMDRCRAEAPKLLSSGKDRQVACHLFEAAR</sequence>
<keyword evidence="3" id="KW-0813">Transport</keyword>
<evidence type="ECO:0000313" key="8">
    <source>
        <dbReference type="EMBL" id="SHK14540.1"/>
    </source>
</evidence>
<keyword evidence="4" id="KW-0547">Nucleotide-binding</keyword>
<dbReference type="GO" id="GO:0005886">
    <property type="term" value="C:plasma membrane"/>
    <property type="evidence" value="ECO:0007669"/>
    <property type="project" value="UniProtKB-SubCell"/>
</dbReference>
<dbReference type="GO" id="GO:0016887">
    <property type="term" value="F:ATP hydrolysis activity"/>
    <property type="evidence" value="ECO:0007669"/>
    <property type="project" value="InterPro"/>
</dbReference>
<evidence type="ECO:0000313" key="9">
    <source>
        <dbReference type="Proteomes" id="UP000189935"/>
    </source>
</evidence>
<proteinExistence type="inferred from homology"/>
<dbReference type="PROSITE" id="PS00211">
    <property type="entry name" value="ABC_TRANSPORTER_1"/>
    <property type="match status" value="1"/>
</dbReference>
<evidence type="ECO:0000256" key="6">
    <source>
        <dbReference type="ARBA" id="ARBA00024722"/>
    </source>
</evidence>
<dbReference type="Pfam" id="PF08352">
    <property type="entry name" value="oligo_HPY"/>
    <property type="match status" value="1"/>
</dbReference>
<dbReference type="SMART" id="SM00382">
    <property type="entry name" value="AAA"/>
    <property type="match status" value="1"/>
</dbReference>
<evidence type="ECO:0000256" key="1">
    <source>
        <dbReference type="ARBA" id="ARBA00004417"/>
    </source>
</evidence>